<gene>
    <name evidence="1" type="ORF">XE10_0775</name>
</gene>
<dbReference type="EMBL" id="LGHE01000069">
    <property type="protein sequence ID" value="KUL02206.1"/>
    <property type="molecule type" value="Genomic_DNA"/>
</dbReference>
<evidence type="ECO:0000313" key="1">
    <source>
        <dbReference type="EMBL" id="KUL02206.1"/>
    </source>
</evidence>
<sequence length="168" mass="18856">MDPVKVYTGVRGGLSPLLLISLILSCGCMQGSGTGHDDVVWTETLDCRGNESEIELVQIALRDEQVVDAVSNHSFETEIAVSNLNWGEGKPEEVLVVRFWLFNGTYRPNGEYVGIYSVSLNDSKQVVLRSWDYPPRYPPGFPVEMKVNLTDRSICTYHNQEDQSRASR</sequence>
<dbReference type="AlphaFoldDB" id="A0A124G560"/>
<dbReference type="Proteomes" id="UP000054598">
    <property type="component" value="Unassembled WGS sequence"/>
</dbReference>
<comment type="caution">
    <text evidence="1">The sequence shown here is derived from an EMBL/GenBank/DDBJ whole genome shotgun (WGS) entry which is preliminary data.</text>
</comment>
<evidence type="ECO:0000313" key="2">
    <source>
        <dbReference type="Proteomes" id="UP000054598"/>
    </source>
</evidence>
<dbReference type="PATRIC" id="fig|2198.3.peg.613"/>
<accession>A0A124G560</accession>
<organism evidence="1 2">
    <name type="scientific">Methanoculleus marisnigri</name>
    <dbReference type="NCBI Taxonomy" id="2198"/>
    <lineage>
        <taxon>Archaea</taxon>
        <taxon>Methanobacteriati</taxon>
        <taxon>Methanobacteriota</taxon>
        <taxon>Stenosarchaea group</taxon>
        <taxon>Methanomicrobia</taxon>
        <taxon>Methanomicrobiales</taxon>
        <taxon>Methanomicrobiaceae</taxon>
        <taxon>Methanoculleus</taxon>
    </lineage>
</organism>
<proteinExistence type="predicted"/>
<reference evidence="2" key="1">
    <citation type="journal article" date="2015" name="MBio">
        <title>Genome-Resolved Metagenomic Analysis Reveals Roles for Candidate Phyla and Other Microbial Community Members in Biogeochemical Transformations in Oil Reservoirs.</title>
        <authorList>
            <person name="Hu P."/>
            <person name="Tom L."/>
            <person name="Singh A."/>
            <person name="Thomas B.C."/>
            <person name="Baker B.J."/>
            <person name="Piceno Y.M."/>
            <person name="Andersen G.L."/>
            <person name="Banfield J.F."/>
        </authorList>
    </citation>
    <scope>NUCLEOTIDE SEQUENCE [LARGE SCALE GENOMIC DNA]</scope>
</reference>
<name>A0A124G560_9EURY</name>
<protein>
    <recommendedName>
        <fullName evidence="3">Lipoprotein</fullName>
    </recommendedName>
</protein>
<dbReference type="PROSITE" id="PS51257">
    <property type="entry name" value="PROKAR_LIPOPROTEIN"/>
    <property type="match status" value="1"/>
</dbReference>
<evidence type="ECO:0008006" key="3">
    <source>
        <dbReference type="Google" id="ProtNLM"/>
    </source>
</evidence>